<evidence type="ECO:0000313" key="3">
    <source>
        <dbReference type="Proteomes" id="UP000314294"/>
    </source>
</evidence>
<proteinExistence type="predicted"/>
<protein>
    <submittedName>
        <fullName evidence="2">Uncharacterized protein</fullName>
    </submittedName>
</protein>
<evidence type="ECO:0000313" key="2">
    <source>
        <dbReference type="EMBL" id="TNN79145.1"/>
    </source>
</evidence>
<name>A0A4Z2IMR8_9TELE</name>
<reference evidence="2 3" key="1">
    <citation type="submission" date="2019-03" db="EMBL/GenBank/DDBJ databases">
        <title>First draft genome of Liparis tanakae, snailfish: a comprehensive survey of snailfish specific genes.</title>
        <authorList>
            <person name="Kim W."/>
            <person name="Song I."/>
            <person name="Jeong J.-H."/>
            <person name="Kim D."/>
            <person name="Kim S."/>
            <person name="Ryu S."/>
            <person name="Song J.Y."/>
            <person name="Lee S.K."/>
        </authorList>
    </citation>
    <scope>NUCLEOTIDE SEQUENCE [LARGE SCALE GENOMIC DNA]</scope>
    <source>
        <tissue evidence="2">Muscle</tissue>
    </source>
</reference>
<sequence length="122" mass="13752">MKAFIRLDCRFDVAHLESGITNMCQDKAVNIKKDIHKCQQSKIVMHSCSTNMESHRPSRMTNTGVSVQRLQPDTDGGFRVFNTNPSVVARLKEAARSKQKWIFHKAEKSVEVSSDLVLCSVS</sequence>
<gene>
    <name evidence="2" type="ORF">EYF80_010593</name>
</gene>
<organism evidence="2 3">
    <name type="scientific">Liparis tanakae</name>
    <name type="common">Tanaka's snailfish</name>
    <dbReference type="NCBI Taxonomy" id="230148"/>
    <lineage>
        <taxon>Eukaryota</taxon>
        <taxon>Metazoa</taxon>
        <taxon>Chordata</taxon>
        <taxon>Craniata</taxon>
        <taxon>Vertebrata</taxon>
        <taxon>Euteleostomi</taxon>
        <taxon>Actinopterygii</taxon>
        <taxon>Neopterygii</taxon>
        <taxon>Teleostei</taxon>
        <taxon>Neoteleostei</taxon>
        <taxon>Acanthomorphata</taxon>
        <taxon>Eupercaria</taxon>
        <taxon>Perciformes</taxon>
        <taxon>Cottioidei</taxon>
        <taxon>Cottales</taxon>
        <taxon>Liparidae</taxon>
        <taxon>Liparis</taxon>
    </lineage>
</organism>
<dbReference type="EMBL" id="SRLO01000067">
    <property type="protein sequence ID" value="TNN79145.1"/>
    <property type="molecule type" value="Genomic_DNA"/>
</dbReference>
<feature type="compositionally biased region" description="Polar residues" evidence="1">
    <location>
        <begin position="59"/>
        <end position="71"/>
    </location>
</feature>
<evidence type="ECO:0000256" key="1">
    <source>
        <dbReference type="SAM" id="MobiDB-lite"/>
    </source>
</evidence>
<accession>A0A4Z2IMR8</accession>
<feature type="region of interest" description="Disordered" evidence="1">
    <location>
        <begin position="50"/>
        <end position="71"/>
    </location>
</feature>
<keyword evidence="3" id="KW-1185">Reference proteome</keyword>
<comment type="caution">
    <text evidence="2">The sequence shown here is derived from an EMBL/GenBank/DDBJ whole genome shotgun (WGS) entry which is preliminary data.</text>
</comment>
<dbReference type="Proteomes" id="UP000314294">
    <property type="component" value="Unassembled WGS sequence"/>
</dbReference>
<dbReference type="AlphaFoldDB" id="A0A4Z2IMR8"/>